<sequence>MDSNVIYKTILDQREELSLMTNEDFVYRNEVNQISLNTKQAQVVIGVRRSGKSTLCHMTLRNAGVVYGYVNFDDDRMANLMVEDLNFVLEAIYRVYGNDVKHIFFDEIQNVNGWHLFINRLLRQGLHIVITGSNARLLSSELATHLTGRYNEIRLFPFSFRDYCVAKEIETDIPTTKNMALLKNTLDEYLIEGGFPEIASLPDKQGYVGSLIDAIITKDIMPRFHIRNANALKTLANHLINNVGQIINMKELVETLKIGSDKTIRNYIDFLAQAFLIVPLTKFSYKSSERLRSNKTYIVDTGMLTFRPNLLATENLGWRLENAVLLELQRRNMPLCRDVFYYRPVSRLKEVDFVIAERGNVMELIQVSYDIGTPKTLSRELSALVDASRKTGCKKLTLIACSETRKEKISDMEINVISAIEWLLAR</sequence>
<dbReference type="Pfam" id="PF13173">
    <property type="entry name" value="AAA_14"/>
    <property type="match status" value="1"/>
</dbReference>
<proteinExistence type="predicted"/>
<dbReference type="GO" id="GO:0005524">
    <property type="term" value="F:ATP binding"/>
    <property type="evidence" value="ECO:0007669"/>
    <property type="project" value="UniProtKB-KW"/>
</dbReference>
<dbReference type="Pfam" id="PF13635">
    <property type="entry name" value="DUF4143"/>
    <property type="match status" value="1"/>
</dbReference>
<gene>
    <name evidence="3" type="ORF">HPS54_05770</name>
</gene>
<keyword evidence="3" id="KW-0067">ATP-binding</keyword>
<comment type="caution">
    <text evidence="3">The sequence shown here is derived from an EMBL/GenBank/DDBJ whole genome shotgun (WGS) entry which is preliminary data.</text>
</comment>
<protein>
    <submittedName>
        <fullName evidence="3">ATP-binding protein</fullName>
    </submittedName>
</protein>
<dbReference type="InterPro" id="IPR025420">
    <property type="entry name" value="DUF4143"/>
</dbReference>
<keyword evidence="4" id="KW-1185">Reference proteome</keyword>
<dbReference type="RefSeq" id="WP_172344509.1">
    <property type="nucleotide sequence ID" value="NZ_CASYYZ010000044.1"/>
</dbReference>
<dbReference type="PANTHER" id="PTHR33295">
    <property type="entry name" value="ATPASE"/>
    <property type="match status" value="1"/>
</dbReference>
<feature type="domain" description="AAA" evidence="1">
    <location>
        <begin position="39"/>
        <end position="164"/>
    </location>
</feature>
<reference evidence="3 4" key="1">
    <citation type="submission" date="2020-05" db="EMBL/GenBank/DDBJ databases">
        <title>Distinct polysaccharide utilization as determinants for interspecies competition between intestinal Prevotella spp.</title>
        <authorList>
            <person name="Galvez E.J.C."/>
            <person name="Iljazovic A."/>
            <person name="Strowig T."/>
        </authorList>
    </citation>
    <scope>NUCLEOTIDE SEQUENCE [LARGE SCALE GENOMIC DNA]</scope>
    <source>
        <strain evidence="3 4">PCHR</strain>
    </source>
</reference>
<dbReference type="InterPro" id="IPR027417">
    <property type="entry name" value="P-loop_NTPase"/>
</dbReference>
<evidence type="ECO:0000313" key="3">
    <source>
        <dbReference type="EMBL" id="NPE25027.1"/>
    </source>
</evidence>
<evidence type="ECO:0000313" key="4">
    <source>
        <dbReference type="Proteomes" id="UP000820977"/>
    </source>
</evidence>
<organism evidence="3 4">
    <name type="scientific">Xylanibacter caecicola</name>
    <dbReference type="NCBI Taxonomy" id="2736294"/>
    <lineage>
        <taxon>Bacteria</taxon>
        <taxon>Pseudomonadati</taxon>
        <taxon>Bacteroidota</taxon>
        <taxon>Bacteroidia</taxon>
        <taxon>Bacteroidales</taxon>
        <taxon>Prevotellaceae</taxon>
        <taxon>Xylanibacter</taxon>
    </lineage>
</organism>
<accession>A0ABX2B3P7</accession>
<dbReference type="InterPro" id="IPR041682">
    <property type="entry name" value="AAA_14"/>
</dbReference>
<evidence type="ECO:0000259" key="1">
    <source>
        <dbReference type="Pfam" id="PF13173"/>
    </source>
</evidence>
<name>A0ABX2B3P7_9BACT</name>
<feature type="domain" description="DUF4143" evidence="2">
    <location>
        <begin position="218"/>
        <end position="369"/>
    </location>
</feature>
<dbReference type="SUPFAM" id="SSF52540">
    <property type="entry name" value="P-loop containing nucleoside triphosphate hydrolases"/>
    <property type="match status" value="1"/>
</dbReference>
<dbReference type="EMBL" id="JABKKJ010000006">
    <property type="protein sequence ID" value="NPE25027.1"/>
    <property type="molecule type" value="Genomic_DNA"/>
</dbReference>
<keyword evidence="3" id="KW-0547">Nucleotide-binding</keyword>
<dbReference type="PANTHER" id="PTHR33295:SF18">
    <property type="entry name" value="AAA+ ATPASE DOMAIN-CONTAINING PROTEIN"/>
    <property type="match status" value="1"/>
</dbReference>
<evidence type="ECO:0000259" key="2">
    <source>
        <dbReference type="Pfam" id="PF13635"/>
    </source>
</evidence>
<dbReference type="Proteomes" id="UP000820977">
    <property type="component" value="Unassembled WGS sequence"/>
</dbReference>